<feature type="compositionally biased region" description="Low complexity" evidence="1">
    <location>
        <begin position="203"/>
        <end position="221"/>
    </location>
</feature>
<feature type="compositionally biased region" description="Polar residues" evidence="1">
    <location>
        <begin position="415"/>
        <end position="430"/>
    </location>
</feature>
<name>A0A9P3UMX2_LYOSH</name>
<protein>
    <submittedName>
        <fullName evidence="2">Uncharacterized protein</fullName>
    </submittedName>
</protein>
<feature type="compositionally biased region" description="Gly residues" evidence="1">
    <location>
        <begin position="222"/>
        <end position="233"/>
    </location>
</feature>
<feature type="compositionally biased region" description="Low complexity" evidence="1">
    <location>
        <begin position="353"/>
        <end position="367"/>
    </location>
</feature>
<organism evidence="2 3">
    <name type="scientific">Lyophyllum shimeji</name>
    <name type="common">Hon-shimeji</name>
    <name type="synonym">Tricholoma shimeji</name>
    <dbReference type="NCBI Taxonomy" id="47721"/>
    <lineage>
        <taxon>Eukaryota</taxon>
        <taxon>Fungi</taxon>
        <taxon>Dikarya</taxon>
        <taxon>Basidiomycota</taxon>
        <taxon>Agaricomycotina</taxon>
        <taxon>Agaricomycetes</taxon>
        <taxon>Agaricomycetidae</taxon>
        <taxon>Agaricales</taxon>
        <taxon>Tricholomatineae</taxon>
        <taxon>Lyophyllaceae</taxon>
        <taxon>Lyophyllum</taxon>
    </lineage>
</organism>
<evidence type="ECO:0000313" key="2">
    <source>
        <dbReference type="EMBL" id="GLB38757.1"/>
    </source>
</evidence>
<feature type="region of interest" description="Disordered" evidence="1">
    <location>
        <begin position="29"/>
        <end position="154"/>
    </location>
</feature>
<feature type="compositionally biased region" description="Polar residues" evidence="1">
    <location>
        <begin position="377"/>
        <end position="386"/>
    </location>
</feature>
<feature type="compositionally biased region" description="Polar residues" evidence="1">
    <location>
        <begin position="302"/>
        <end position="312"/>
    </location>
</feature>
<accession>A0A9P3UMX2</accession>
<dbReference type="EMBL" id="BRPK01000005">
    <property type="protein sequence ID" value="GLB38757.1"/>
    <property type="molecule type" value="Genomic_DNA"/>
</dbReference>
<feature type="compositionally biased region" description="Basic and acidic residues" evidence="1">
    <location>
        <begin position="401"/>
        <end position="414"/>
    </location>
</feature>
<comment type="caution">
    <text evidence="2">The sequence shown here is derived from an EMBL/GenBank/DDBJ whole genome shotgun (WGS) entry which is preliminary data.</text>
</comment>
<feature type="compositionally biased region" description="Low complexity" evidence="1">
    <location>
        <begin position="432"/>
        <end position="441"/>
    </location>
</feature>
<feature type="compositionally biased region" description="Basic and acidic residues" evidence="1">
    <location>
        <begin position="442"/>
        <end position="453"/>
    </location>
</feature>
<feature type="region of interest" description="Disordered" evidence="1">
    <location>
        <begin position="203"/>
        <end position="237"/>
    </location>
</feature>
<reference evidence="2" key="1">
    <citation type="submission" date="2022-07" db="EMBL/GenBank/DDBJ databases">
        <title>The genome of Lyophyllum shimeji provides insight into the initial evolution of ectomycorrhizal fungal genome.</title>
        <authorList>
            <person name="Kobayashi Y."/>
            <person name="Shibata T."/>
            <person name="Hirakawa H."/>
            <person name="Shigenobu S."/>
            <person name="Nishiyama T."/>
            <person name="Yamada A."/>
            <person name="Hasebe M."/>
            <person name="Kawaguchi M."/>
        </authorList>
    </citation>
    <scope>NUCLEOTIDE SEQUENCE</scope>
    <source>
        <strain evidence="2">AT787</strain>
    </source>
</reference>
<proteinExistence type="predicted"/>
<feature type="region of interest" description="Disordered" evidence="1">
    <location>
        <begin position="288"/>
        <end position="482"/>
    </location>
</feature>
<sequence>MMLLLLLRPACKRTYWHTESGIYYLVPNKYGPGKTLVRRPRPPPTSAPLEDDFDAATTTRGARTEWDLPPQGSDRARSPSPLVPGSTSGAARRLTPNRTASPPAGTAAPPKTTSHSSASPRRMNGAPPLSGEAAATNTGRKETSREAHDASETYGEYGHYMTELERKFGGSPDLTLSPTRARRSQEMDRGHVQIASMASAGAGAGISRIGKPSRLGSVGRPGVAGGSGSGPGRGQQSFEIVDKRILEDGPERTVTISTWREQVAEQADPQADHMEIYYLDAHDYAEGVEDQSEGGHGGGETVSMSEADSNTGRKGRSLPPRPTEDIGSDPGSIRTITDEQSKESGSASERHTMLTTSTTTRKLSGHTSHAQSERTKPSTSGSSSPALWTRTPPRTPPCDIRSPEPRHYHDRGDSHSPTYQKLTNGTNGAGVSSPRSSAPTRRSPDGARPERSSHTPLRSSTPNRTYARLPTPSFHPTQSGSTISTIKSASTVAFENILASCEPPLLHISPALAKVGIMNESHLRAIARLSEETRDREIKEEALRQGVTVMEWAILLDKLQEL</sequence>
<keyword evidence="3" id="KW-1185">Reference proteome</keyword>
<gene>
    <name evidence="2" type="ORF">LshimejAT787_0506220</name>
</gene>
<feature type="compositionally biased region" description="Low complexity" evidence="1">
    <location>
        <begin position="99"/>
        <end position="113"/>
    </location>
</feature>
<dbReference type="OrthoDB" id="2989516at2759"/>
<evidence type="ECO:0000313" key="3">
    <source>
        <dbReference type="Proteomes" id="UP001063166"/>
    </source>
</evidence>
<dbReference type="Proteomes" id="UP001063166">
    <property type="component" value="Unassembled WGS sequence"/>
</dbReference>
<dbReference type="AlphaFoldDB" id="A0A9P3UMX2"/>
<evidence type="ECO:0000256" key="1">
    <source>
        <dbReference type="SAM" id="MobiDB-lite"/>
    </source>
</evidence>
<feature type="compositionally biased region" description="Basic and acidic residues" evidence="1">
    <location>
        <begin position="336"/>
        <end position="352"/>
    </location>
</feature>
<feature type="compositionally biased region" description="Basic and acidic residues" evidence="1">
    <location>
        <begin position="139"/>
        <end position="151"/>
    </location>
</feature>
<feature type="compositionally biased region" description="Polar residues" evidence="1">
    <location>
        <begin position="454"/>
        <end position="464"/>
    </location>
</feature>